<name>A0A9Q1HDJ6_HOLLE</name>
<reference evidence="3" key="1">
    <citation type="submission" date="2021-10" db="EMBL/GenBank/DDBJ databases">
        <title>Tropical sea cucumber genome reveals ecological adaptation and Cuvierian tubules defense mechanism.</title>
        <authorList>
            <person name="Chen T."/>
        </authorList>
    </citation>
    <scope>NUCLEOTIDE SEQUENCE</scope>
    <source>
        <strain evidence="3">Nanhai2018</strain>
        <tissue evidence="3">Muscle</tissue>
    </source>
</reference>
<evidence type="ECO:0000256" key="1">
    <source>
        <dbReference type="ARBA" id="ARBA00023172"/>
    </source>
</evidence>
<evidence type="ECO:0000313" key="4">
    <source>
        <dbReference type="Proteomes" id="UP001152320"/>
    </source>
</evidence>
<dbReference type="EMBL" id="JAIZAY010000005">
    <property type="protein sequence ID" value="KAJ8042075.1"/>
    <property type="molecule type" value="Genomic_DNA"/>
</dbReference>
<dbReference type="GO" id="GO:0006310">
    <property type="term" value="P:DNA recombination"/>
    <property type="evidence" value="ECO:0007669"/>
    <property type="project" value="UniProtKB-KW"/>
</dbReference>
<dbReference type="Pfam" id="PF00589">
    <property type="entry name" value="Phage_integrase"/>
    <property type="match status" value="1"/>
</dbReference>
<keyword evidence="4" id="KW-1185">Reference proteome</keyword>
<proteinExistence type="predicted"/>
<feature type="domain" description="Tyr recombinase" evidence="2">
    <location>
        <begin position="14"/>
        <end position="110"/>
    </location>
</feature>
<sequence>MEIVLPLYDSDEKLDAYSLLKYYLQTTSSLRGSESQLFISYVPPHKPVSRDTLSRWIKEILDVAGIDTTQYSAHSTRAAAVSAASCKNVPVEDILSTAGWSSEKTFARFYKKPVESSKPFATAVLEA</sequence>
<gene>
    <name evidence="3" type="ORF">HOLleu_13053</name>
</gene>
<dbReference type="GO" id="GO:0015074">
    <property type="term" value="P:DNA integration"/>
    <property type="evidence" value="ECO:0007669"/>
    <property type="project" value="InterPro"/>
</dbReference>
<dbReference type="InterPro" id="IPR011010">
    <property type="entry name" value="DNA_brk_join_enz"/>
</dbReference>
<comment type="caution">
    <text evidence="3">The sequence shown here is derived from an EMBL/GenBank/DDBJ whole genome shotgun (WGS) entry which is preliminary data.</text>
</comment>
<dbReference type="AlphaFoldDB" id="A0A9Q1HDJ6"/>
<evidence type="ECO:0000313" key="3">
    <source>
        <dbReference type="EMBL" id="KAJ8042075.1"/>
    </source>
</evidence>
<dbReference type="Proteomes" id="UP001152320">
    <property type="component" value="Chromosome 5"/>
</dbReference>
<dbReference type="OrthoDB" id="6082565at2759"/>
<accession>A0A9Q1HDJ6</accession>
<keyword evidence="1" id="KW-0233">DNA recombination</keyword>
<dbReference type="SUPFAM" id="SSF56349">
    <property type="entry name" value="DNA breaking-rejoining enzymes"/>
    <property type="match status" value="1"/>
</dbReference>
<evidence type="ECO:0000259" key="2">
    <source>
        <dbReference type="Pfam" id="PF00589"/>
    </source>
</evidence>
<dbReference type="InterPro" id="IPR013762">
    <property type="entry name" value="Integrase-like_cat_sf"/>
</dbReference>
<protein>
    <recommendedName>
        <fullName evidence="2">Tyr recombinase domain-containing protein</fullName>
    </recommendedName>
</protein>
<dbReference type="PANTHER" id="PTHR35617:SF3">
    <property type="entry name" value="CORE-BINDING (CB) DOMAIN-CONTAINING PROTEIN"/>
    <property type="match status" value="1"/>
</dbReference>
<dbReference type="Gene3D" id="1.10.443.10">
    <property type="entry name" value="Intergrase catalytic core"/>
    <property type="match status" value="1"/>
</dbReference>
<dbReference type="PANTHER" id="PTHR35617">
    <property type="entry name" value="PHAGE_INTEGRASE DOMAIN-CONTAINING PROTEIN"/>
    <property type="match status" value="1"/>
</dbReference>
<organism evidence="3 4">
    <name type="scientific">Holothuria leucospilota</name>
    <name type="common">Black long sea cucumber</name>
    <name type="synonym">Mertensiothuria leucospilota</name>
    <dbReference type="NCBI Taxonomy" id="206669"/>
    <lineage>
        <taxon>Eukaryota</taxon>
        <taxon>Metazoa</taxon>
        <taxon>Echinodermata</taxon>
        <taxon>Eleutherozoa</taxon>
        <taxon>Echinozoa</taxon>
        <taxon>Holothuroidea</taxon>
        <taxon>Aspidochirotacea</taxon>
        <taxon>Aspidochirotida</taxon>
        <taxon>Holothuriidae</taxon>
        <taxon>Holothuria</taxon>
    </lineage>
</organism>
<dbReference type="GO" id="GO:0003677">
    <property type="term" value="F:DNA binding"/>
    <property type="evidence" value="ECO:0007669"/>
    <property type="project" value="InterPro"/>
</dbReference>
<dbReference type="InterPro" id="IPR002104">
    <property type="entry name" value="Integrase_catalytic"/>
</dbReference>